<comment type="caution">
    <text evidence="2">The sequence shown here is derived from an EMBL/GenBank/DDBJ whole genome shotgun (WGS) entry which is preliminary data.</text>
</comment>
<reference evidence="2 3" key="1">
    <citation type="submission" date="2019-12" db="EMBL/GenBank/DDBJ databases">
        <authorList>
            <person name="Alioto T."/>
            <person name="Alioto T."/>
            <person name="Gomez Garrido J."/>
        </authorList>
    </citation>
    <scope>NUCLEOTIDE SEQUENCE [LARGE SCALE GENOMIC DNA]</scope>
</reference>
<organism evidence="2 3">
    <name type="scientific">Olea europaea subsp. europaea</name>
    <dbReference type="NCBI Taxonomy" id="158383"/>
    <lineage>
        <taxon>Eukaryota</taxon>
        <taxon>Viridiplantae</taxon>
        <taxon>Streptophyta</taxon>
        <taxon>Embryophyta</taxon>
        <taxon>Tracheophyta</taxon>
        <taxon>Spermatophyta</taxon>
        <taxon>Magnoliopsida</taxon>
        <taxon>eudicotyledons</taxon>
        <taxon>Gunneridae</taxon>
        <taxon>Pentapetalae</taxon>
        <taxon>asterids</taxon>
        <taxon>lamiids</taxon>
        <taxon>Lamiales</taxon>
        <taxon>Oleaceae</taxon>
        <taxon>Oleeae</taxon>
        <taxon>Olea</taxon>
    </lineage>
</organism>
<evidence type="ECO:0000256" key="1">
    <source>
        <dbReference type="SAM" id="MobiDB-lite"/>
    </source>
</evidence>
<evidence type="ECO:0000313" key="2">
    <source>
        <dbReference type="EMBL" id="CAA3019261.1"/>
    </source>
</evidence>
<dbReference type="OrthoDB" id="4327074at2759"/>
<name>A0A8S0UNA5_OLEEU</name>
<keyword evidence="3" id="KW-1185">Reference proteome</keyword>
<sequence length="132" mass="14717">MSKTQLQIESSDEDVVIPVHSEDSGGEWQEDRPATPVPEPDSFLPLDRTPKEEEYVLTACPGKKGDLFYVAKVIKELDDDGDLEISYLRKSNKTRGKFVIPNVPEMCSIPLADVRMILPPPSCSGTKRQKSL</sequence>
<dbReference type="AlphaFoldDB" id="A0A8S0UNA5"/>
<dbReference type="Proteomes" id="UP000594638">
    <property type="component" value="Unassembled WGS sequence"/>
</dbReference>
<protein>
    <submittedName>
        <fullName evidence="2">Uncharacterized protein</fullName>
    </submittedName>
</protein>
<feature type="region of interest" description="Disordered" evidence="1">
    <location>
        <begin position="1"/>
        <end position="48"/>
    </location>
</feature>
<evidence type="ECO:0000313" key="3">
    <source>
        <dbReference type="Proteomes" id="UP000594638"/>
    </source>
</evidence>
<dbReference type="Gramene" id="OE9A073023T1">
    <property type="protein sequence ID" value="OE9A073023C1"/>
    <property type="gene ID" value="OE9A073023"/>
</dbReference>
<accession>A0A8S0UNA5</accession>
<proteinExistence type="predicted"/>
<gene>
    <name evidence="2" type="ORF">OLEA9_A073023</name>
</gene>
<dbReference type="EMBL" id="CACTIH010008124">
    <property type="protein sequence ID" value="CAA3019261.1"/>
    <property type="molecule type" value="Genomic_DNA"/>
</dbReference>